<organism evidence="2 3">
    <name type="scientific">Companilactobacillus allii</name>
    <dbReference type="NCBI Taxonomy" id="1847728"/>
    <lineage>
        <taxon>Bacteria</taxon>
        <taxon>Bacillati</taxon>
        <taxon>Bacillota</taxon>
        <taxon>Bacilli</taxon>
        <taxon>Lactobacillales</taxon>
        <taxon>Lactobacillaceae</taxon>
        <taxon>Companilactobacillus</taxon>
    </lineage>
</organism>
<feature type="compositionally biased region" description="Basic and acidic residues" evidence="1">
    <location>
        <begin position="1"/>
        <end position="11"/>
    </location>
</feature>
<dbReference type="EMBL" id="CP019323">
    <property type="protein sequence ID" value="APX73160.1"/>
    <property type="molecule type" value="Genomic_DNA"/>
</dbReference>
<accession>A0A1P8Q5N7</accession>
<dbReference type="AlphaFoldDB" id="A0A1P8Q5N7"/>
<sequence>MSIDSKEDMIKGKTNQAVGKVTNDDKKELKGKIQEKVAQAKEKGEDVIDKVAKKVNKKNDSK</sequence>
<dbReference type="KEGG" id="lalw:BTM29_11625"/>
<dbReference type="InterPro" id="IPR036629">
    <property type="entry name" value="YjbJ_sf"/>
</dbReference>
<dbReference type="OrthoDB" id="2318532at2"/>
<reference evidence="3" key="1">
    <citation type="submission" date="2016-12" db="EMBL/GenBank/DDBJ databases">
        <authorList>
            <person name="Jung M.Y."/>
            <person name="Lee S.H."/>
        </authorList>
    </citation>
    <scope>NUCLEOTIDE SEQUENCE [LARGE SCALE GENOMIC DNA]</scope>
    <source>
        <strain evidence="3">WiKim39</strain>
    </source>
</reference>
<name>A0A1P8Q5N7_9LACO</name>
<protein>
    <submittedName>
        <fullName evidence="2">CsbD family protein</fullName>
    </submittedName>
</protein>
<dbReference type="SUPFAM" id="SSF69047">
    <property type="entry name" value="Hypothetical protein YjbJ"/>
    <property type="match status" value="1"/>
</dbReference>
<dbReference type="RefSeq" id="WP_076618057.1">
    <property type="nucleotide sequence ID" value="NZ_CP019323.1"/>
</dbReference>
<feature type="region of interest" description="Disordered" evidence="1">
    <location>
        <begin position="1"/>
        <end position="23"/>
    </location>
</feature>
<dbReference type="STRING" id="1847728.BTM29_11625"/>
<proteinExistence type="predicted"/>
<evidence type="ECO:0000313" key="2">
    <source>
        <dbReference type="EMBL" id="APX73160.1"/>
    </source>
</evidence>
<evidence type="ECO:0000313" key="3">
    <source>
        <dbReference type="Proteomes" id="UP000187499"/>
    </source>
</evidence>
<dbReference type="Proteomes" id="UP000187499">
    <property type="component" value="Chromosome"/>
</dbReference>
<gene>
    <name evidence="2" type="ORF">BTM29_11625</name>
</gene>
<evidence type="ECO:0000256" key="1">
    <source>
        <dbReference type="SAM" id="MobiDB-lite"/>
    </source>
</evidence>
<keyword evidence="3" id="KW-1185">Reference proteome</keyword>